<dbReference type="RefSeq" id="WP_133794306.1">
    <property type="nucleotide sequence ID" value="NZ_SOCA01000002.1"/>
</dbReference>
<evidence type="ECO:0000256" key="1">
    <source>
        <dbReference type="SAM" id="Phobius"/>
    </source>
</evidence>
<feature type="transmembrane region" description="Helical" evidence="1">
    <location>
        <begin position="69"/>
        <end position="90"/>
    </location>
</feature>
<feature type="transmembrane region" description="Helical" evidence="1">
    <location>
        <begin position="41"/>
        <end position="62"/>
    </location>
</feature>
<keyword evidence="1" id="KW-0472">Membrane</keyword>
<keyword evidence="3" id="KW-1185">Reference proteome</keyword>
<dbReference type="Proteomes" id="UP000295662">
    <property type="component" value="Unassembled WGS sequence"/>
</dbReference>
<keyword evidence="1" id="KW-1133">Transmembrane helix</keyword>
<accession>A0A4R7S5Z9</accession>
<dbReference type="OrthoDB" id="197060at2"/>
<reference evidence="2 3" key="1">
    <citation type="submission" date="2019-03" db="EMBL/GenBank/DDBJ databases">
        <title>Genomic Encyclopedia of Archaeal and Bacterial Type Strains, Phase II (KMG-II): from individual species to whole genera.</title>
        <authorList>
            <person name="Goeker M."/>
        </authorList>
    </citation>
    <scope>NUCLEOTIDE SEQUENCE [LARGE SCALE GENOMIC DNA]</scope>
    <source>
        <strain evidence="2 3">ATCC 25309</strain>
    </source>
</reference>
<organism evidence="2 3">
    <name type="scientific">Prosthecobacter fusiformis</name>
    <dbReference type="NCBI Taxonomy" id="48464"/>
    <lineage>
        <taxon>Bacteria</taxon>
        <taxon>Pseudomonadati</taxon>
        <taxon>Verrucomicrobiota</taxon>
        <taxon>Verrucomicrobiia</taxon>
        <taxon>Verrucomicrobiales</taxon>
        <taxon>Verrucomicrobiaceae</taxon>
        <taxon>Prosthecobacter</taxon>
    </lineage>
</organism>
<protein>
    <submittedName>
        <fullName evidence="2">Uncharacterized protein</fullName>
    </submittedName>
</protein>
<dbReference type="AlphaFoldDB" id="A0A4R7S5Z9"/>
<proteinExistence type="predicted"/>
<evidence type="ECO:0000313" key="3">
    <source>
        <dbReference type="Proteomes" id="UP000295662"/>
    </source>
</evidence>
<dbReference type="EMBL" id="SOCA01000002">
    <property type="protein sequence ID" value="TDU73086.1"/>
    <property type="molecule type" value="Genomic_DNA"/>
</dbReference>
<keyword evidence="1" id="KW-0812">Transmembrane</keyword>
<name>A0A4R7S5Z9_9BACT</name>
<feature type="transmembrane region" description="Helical" evidence="1">
    <location>
        <begin position="102"/>
        <end position="123"/>
    </location>
</feature>
<comment type="caution">
    <text evidence="2">The sequence shown here is derived from an EMBL/GenBank/DDBJ whole genome shotgun (WGS) entry which is preliminary data.</text>
</comment>
<gene>
    <name evidence="2" type="ORF">EI77_01553</name>
</gene>
<evidence type="ECO:0000313" key="2">
    <source>
        <dbReference type="EMBL" id="TDU73086.1"/>
    </source>
</evidence>
<feature type="transmembrane region" description="Helical" evidence="1">
    <location>
        <begin position="157"/>
        <end position="178"/>
    </location>
</feature>
<sequence length="185" mass="20530">MEANPYAPPQSDLYIPQVETSAEKLRREHLDNEATIKSVGLLYYLGGFLAIVGGLVLLLEGIDNDRSAVVIEGGVFFVLGIAQLFIAYGLRRLRSWTRIPTLLFSIVGLIAFPIGTLINGYIISKIAGRRGKFVMTPEYQLIISETPHVKRKINRKLIIVLGVLIGLFLILVFFANIIRLFSSGN</sequence>